<dbReference type="Pfam" id="PF04230">
    <property type="entry name" value="PS_pyruv_trans"/>
    <property type="match status" value="1"/>
</dbReference>
<evidence type="ECO:0000313" key="2">
    <source>
        <dbReference type="EMBL" id="HIV25682.1"/>
    </source>
</evidence>
<reference evidence="2" key="2">
    <citation type="journal article" date="2021" name="PeerJ">
        <title>Extensive microbial diversity within the chicken gut microbiome revealed by metagenomics and culture.</title>
        <authorList>
            <person name="Gilroy R."/>
            <person name="Ravi A."/>
            <person name="Getino M."/>
            <person name="Pursley I."/>
            <person name="Horton D.L."/>
            <person name="Alikhan N.F."/>
            <person name="Baker D."/>
            <person name="Gharbi K."/>
            <person name="Hall N."/>
            <person name="Watson M."/>
            <person name="Adriaenssens E.M."/>
            <person name="Foster-Nyarko E."/>
            <person name="Jarju S."/>
            <person name="Secka A."/>
            <person name="Antonio M."/>
            <person name="Oren A."/>
            <person name="Chaudhuri R.R."/>
            <person name="La Ragione R."/>
            <person name="Hildebrand F."/>
            <person name="Pallen M.J."/>
        </authorList>
    </citation>
    <scope>NUCLEOTIDE SEQUENCE</scope>
    <source>
        <strain evidence="2">CHK188-20938</strain>
    </source>
</reference>
<organism evidence="2 3">
    <name type="scientific">Candidatus Scatomonas pullistercoris</name>
    <dbReference type="NCBI Taxonomy" id="2840920"/>
    <lineage>
        <taxon>Bacteria</taxon>
        <taxon>Bacillati</taxon>
        <taxon>Bacillota</taxon>
        <taxon>Clostridia</taxon>
        <taxon>Lachnospirales</taxon>
        <taxon>Lachnospiraceae</taxon>
        <taxon>Lachnospiraceae incertae sedis</taxon>
        <taxon>Candidatus Scatomonas</taxon>
    </lineage>
</organism>
<gene>
    <name evidence="2" type="ORF">IAB71_07900</name>
</gene>
<protein>
    <submittedName>
        <fullName evidence="2">Polysaccharide pyruvyl transferase family protein</fullName>
    </submittedName>
</protein>
<comment type="caution">
    <text evidence="2">The sequence shown here is derived from an EMBL/GenBank/DDBJ whole genome shotgun (WGS) entry which is preliminary data.</text>
</comment>
<evidence type="ECO:0000259" key="1">
    <source>
        <dbReference type="Pfam" id="PF04230"/>
    </source>
</evidence>
<dbReference type="Proteomes" id="UP000824169">
    <property type="component" value="Unassembled WGS sequence"/>
</dbReference>
<reference evidence="2" key="1">
    <citation type="submission" date="2020-10" db="EMBL/GenBank/DDBJ databases">
        <authorList>
            <person name="Gilroy R."/>
        </authorList>
    </citation>
    <scope>NUCLEOTIDE SEQUENCE</scope>
    <source>
        <strain evidence="2">CHK188-20938</strain>
    </source>
</reference>
<dbReference type="EMBL" id="DVOO01000022">
    <property type="protein sequence ID" value="HIV25682.1"/>
    <property type="molecule type" value="Genomic_DNA"/>
</dbReference>
<dbReference type="AlphaFoldDB" id="A0A9D1P435"/>
<proteinExistence type="predicted"/>
<name>A0A9D1P435_9FIRM</name>
<sequence length="363" mass="41473">MKAGIITHYNVHNHGAQLQLYALSKQLGRLGYDAKALAYKKNYDYLELGIENKYSISFRSIPYYVGYLFSKGIGRTLYNYNKRKTLNHFRWANNLEGEYYSKASDLDIIVLGSDEIFSIEPGLNPCFWGMGVPCDKVISYAASCGPTDEKFIREHHADEFITAGINHIDAVSVRDRNTYNIVKARTDKDVTIVCDPVLLYDFVEERSAAKRPTTKKYCIVYSYDNNMNDDETVNTIRTYAKKYNLEVYSVGYYHKWCDKNINLTPLELFPWFENAECVFTDTFHGTVISLVCNAEFVTKISGNGNKLGFLLEQYGVIERRAATFADIPKITSEKIAYTIVNKRIEEIRTQSLEFLKSAVGGSI</sequence>
<dbReference type="GO" id="GO:0016740">
    <property type="term" value="F:transferase activity"/>
    <property type="evidence" value="ECO:0007669"/>
    <property type="project" value="UniProtKB-KW"/>
</dbReference>
<dbReference type="InterPro" id="IPR007345">
    <property type="entry name" value="Polysacch_pyruvyl_Trfase"/>
</dbReference>
<keyword evidence="2" id="KW-0808">Transferase</keyword>
<feature type="domain" description="Polysaccharide pyruvyl transferase" evidence="1">
    <location>
        <begin position="13"/>
        <end position="297"/>
    </location>
</feature>
<accession>A0A9D1P435</accession>
<evidence type="ECO:0000313" key="3">
    <source>
        <dbReference type="Proteomes" id="UP000824169"/>
    </source>
</evidence>